<keyword evidence="5 8" id="KW-0812">Transmembrane</keyword>
<dbReference type="RefSeq" id="WP_169423031.1">
    <property type="nucleotide sequence ID" value="NZ_JABBFX010000007.1"/>
</dbReference>
<dbReference type="EMBL" id="JABBFX010000007">
    <property type="protein sequence ID" value="NML48693.1"/>
    <property type="molecule type" value="Genomic_DNA"/>
</dbReference>
<feature type="transmembrane region" description="Helical" evidence="8">
    <location>
        <begin position="128"/>
        <end position="154"/>
    </location>
</feature>
<evidence type="ECO:0000313" key="10">
    <source>
        <dbReference type="Proteomes" id="UP000541185"/>
    </source>
</evidence>
<feature type="transmembrane region" description="Helical" evidence="8">
    <location>
        <begin position="70"/>
        <end position="91"/>
    </location>
</feature>
<keyword evidence="4 8" id="KW-1003">Cell membrane</keyword>
<keyword evidence="3" id="KW-0813">Transport</keyword>
<gene>
    <name evidence="9" type="ORF">HHL11_33465</name>
</gene>
<evidence type="ECO:0000256" key="8">
    <source>
        <dbReference type="RuleBase" id="RU363041"/>
    </source>
</evidence>
<dbReference type="PANTHER" id="PTHR30269:SF32">
    <property type="entry name" value="MEMBRANE TRANSPORTER PROTEIN-RELATED"/>
    <property type="match status" value="1"/>
</dbReference>
<evidence type="ECO:0000256" key="5">
    <source>
        <dbReference type="ARBA" id="ARBA00022692"/>
    </source>
</evidence>
<proteinExistence type="inferred from homology"/>
<sequence>MQMEIEVAAAAVFVLAGVVKGVIGLGLPTLSMALLALWMPPAAAAALLVVPSLVTNVLQMRPWSSLGRTLRRLGGLQVGIVVGTLAGAWAFDGLASEIAAEALGVALVAYAAWGLLGRPVEVPLRHEAWLGPLCGVVTGAITAWTGVFVLPAVIYLQGLRLERDDLVQAMGICFTTSTLALGAVLLLQGRYPAAAAGTSVVMLLPALAGMALGQWVRQRLPLAVFRRCFFFGLAVLGGYDALRAPIASLVSSST</sequence>
<feature type="transmembrane region" description="Helical" evidence="8">
    <location>
        <begin position="166"/>
        <end position="187"/>
    </location>
</feature>
<dbReference type="PANTHER" id="PTHR30269">
    <property type="entry name" value="TRANSMEMBRANE PROTEIN YFCA"/>
    <property type="match status" value="1"/>
</dbReference>
<keyword evidence="7 8" id="KW-0472">Membrane</keyword>
<evidence type="ECO:0000256" key="2">
    <source>
        <dbReference type="ARBA" id="ARBA00009142"/>
    </source>
</evidence>
<reference evidence="9 10" key="1">
    <citation type="submission" date="2020-04" db="EMBL/GenBank/DDBJ databases">
        <title>Ramlibacter sp. G-1-2-2 isolated from soil.</title>
        <authorList>
            <person name="Dahal R.H."/>
        </authorList>
    </citation>
    <scope>NUCLEOTIDE SEQUENCE [LARGE SCALE GENOMIC DNA]</scope>
    <source>
        <strain evidence="9 10">G-1-2-2</strain>
    </source>
</reference>
<dbReference type="Proteomes" id="UP000541185">
    <property type="component" value="Unassembled WGS sequence"/>
</dbReference>
<evidence type="ECO:0000256" key="3">
    <source>
        <dbReference type="ARBA" id="ARBA00022448"/>
    </source>
</evidence>
<keyword evidence="6 8" id="KW-1133">Transmembrane helix</keyword>
<dbReference type="InterPro" id="IPR002781">
    <property type="entry name" value="TM_pro_TauE-like"/>
</dbReference>
<dbReference type="GO" id="GO:0005886">
    <property type="term" value="C:plasma membrane"/>
    <property type="evidence" value="ECO:0007669"/>
    <property type="project" value="UniProtKB-SubCell"/>
</dbReference>
<evidence type="ECO:0000313" key="9">
    <source>
        <dbReference type="EMBL" id="NML48693.1"/>
    </source>
</evidence>
<evidence type="ECO:0000256" key="7">
    <source>
        <dbReference type="ARBA" id="ARBA00023136"/>
    </source>
</evidence>
<dbReference type="Pfam" id="PF01925">
    <property type="entry name" value="TauE"/>
    <property type="match status" value="1"/>
</dbReference>
<dbReference type="InterPro" id="IPR052017">
    <property type="entry name" value="TSUP"/>
</dbReference>
<evidence type="ECO:0000256" key="4">
    <source>
        <dbReference type="ARBA" id="ARBA00022475"/>
    </source>
</evidence>
<evidence type="ECO:0000256" key="1">
    <source>
        <dbReference type="ARBA" id="ARBA00004651"/>
    </source>
</evidence>
<feature type="transmembrane region" description="Helical" evidence="8">
    <location>
        <begin position="97"/>
        <end position="116"/>
    </location>
</feature>
<organism evidence="9 10">
    <name type="scientific">Ramlibacter agri</name>
    <dbReference type="NCBI Taxonomy" id="2728837"/>
    <lineage>
        <taxon>Bacteria</taxon>
        <taxon>Pseudomonadati</taxon>
        <taxon>Pseudomonadota</taxon>
        <taxon>Betaproteobacteria</taxon>
        <taxon>Burkholderiales</taxon>
        <taxon>Comamonadaceae</taxon>
        <taxon>Ramlibacter</taxon>
    </lineage>
</organism>
<keyword evidence="10" id="KW-1185">Reference proteome</keyword>
<comment type="similarity">
    <text evidence="2 8">Belongs to the 4-toluene sulfonate uptake permease (TSUP) (TC 2.A.102) family.</text>
</comment>
<comment type="caution">
    <text evidence="9">The sequence shown here is derived from an EMBL/GenBank/DDBJ whole genome shotgun (WGS) entry which is preliminary data.</text>
</comment>
<evidence type="ECO:0000256" key="6">
    <source>
        <dbReference type="ARBA" id="ARBA00022989"/>
    </source>
</evidence>
<dbReference type="AlphaFoldDB" id="A0A848HJJ2"/>
<accession>A0A848HJJ2</accession>
<protein>
    <recommendedName>
        <fullName evidence="8">Probable membrane transporter protein</fullName>
    </recommendedName>
</protein>
<name>A0A848HJJ2_9BURK</name>
<feature type="transmembrane region" description="Helical" evidence="8">
    <location>
        <begin position="194"/>
        <end position="212"/>
    </location>
</feature>
<comment type="subcellular location">
    <subcellularLocation>
        <location evidence="1 8">Cell membrane</location>
        <topology evidence="1 8">Multi-pass membrane protein</topology>
    </subcellularLocation>
</comment>
<feature type="transmembrane region" description="Helical" evidence="8">
    <location>
        <begin position="37"/>
        <end position="58"/>
    </location>
</feature>